<evidence type="ECO:0000256" key="3">
    <source>
        <dbReference type="ARBA" id="ARBA00022840"/>
    </source>
</evidence>
<dbReference type="GO" id="GO:0005524">
    <property type="term" value="F:ATP binding"/>
    <property type="evidence" value="ECO:0007669"/>
    <property type="project" value="UniProtKB-KW"/>
</dbReference>
<dbReference type="Gene3D" id="3.40.50.12370">
    <property type="match status" value="1"/>
</dbReference>
<reference evidence="5 6" key="1">
    <citation type="journal article" date="2019" name="Nat. Commun.">
        <title>A new type of DNA phosphorothioation-based antiviral system in archaea.</title>
        <authorList>
            <person name="Xiong L."/>
            <person name="Liu S."/>
            <person name="Chen S."/>
            <person name="Xiao Y."/>
            <person name="Zhu B."/>
            <person name="Gao Y."/>
            <person name="Zhang Y."/>
            <person name="Chen B."/>
            <person name="Luo J."/>
            <person name="Deng Z."/>
            <person name="Chen X."/>
            <person name="Wang L."/>
            <person name="Chen S."/>
        </authorList>
    </citation>
    <scope>NUCLEOTIDE SEQUENCE [LARGE SCALE GENOMIC DNA]</scope>
    <source>
        <strain evidence="5 6">CBA1105</strain>
    </source>
</reference>
<dbReference type="RefSeq" id="WP_049993605.1">
    <property type="nucleotide sequence ID" value="NZ_CP031310.1"/>
</dbReference>
<dbReference type="KEGG" id="hsn:DV733_02465"/>
<dbReference type="GeneID" id="39846694"/>
<keyword evidence="2" id="KW-0547">Nucleotide-binding</keyword>
<dbReference type="STRING" id="1457250.GCA_000755225_02791"/>
<gene>
    <name evidence="5" type="ORF">DV733_02465</name>
</gene>
<dbReference type="SUPFAM" id="SSF52402">
    <property type="entry name" value="Adenine nucleotide alpha hydrolases-like"/>
    <property type="match status" value="1"/>
</dbReference>
<evidence type="ECO:0000256" key="2">
    <source>
        <dbReference type="ARBA" id="ARBA00022741"/>
    </source>
</evidence>
<dbReference type="InterPro" id="IPR006016">
    <property type="entry name" value="UspA"/>
</dbReference>
<protein>
    <submittedName>
        <fullName evidence="5">Universal stress protein</fullName>
    </submittedName>
</protein>
<evidence type="ECO:0000256" key="1">
    <source>
        <dbReference type="ARBA" id="ARBA00008791"/>
    </source>
</evidence>
<dbReference type="Pfam" id="PF00582">
    <property type="entry name" value="Usp"/>
    <property type="match status" value="1"/>
</dbReference>
<dbReference type="EMBL" id="CP031310">
    <property type="protein sequence ID" value="QCC50161.1"/>
    <property type="molecule type" value="Genomic_DNA"/>
</dbReference>
<dbReference type="CDD" id="cd00293">
    <property type="entry name" value="USP-like"/>
    <property type="match status" value="1"/>
</dbReference>
<dbReference type="PRINTS" id="PR01438">
    <property type="entry name" value="UNVRSLSTRESS"/>
</dbReference>
<dbReference type="OrthoDB" id="105697at2157"/>
<accession>A0A4D6H9H7</accession>
<feature type="domain" description="UspA" evidence="4">
    <location>
        <begin position="1"/>
        <end position="139"/>
    </location>
</feature>
<proteinExistence type="inferred from homology"/>
<dbReference type="InterPro" id="IPR006015">
    <property type="entry name" value="Universal_stress_UspA"/>
</dbReference>
<sequence length="139" mass="14634">MIDRILVPMDGSEMSEHALEYALENNPNASVTVLYVAGEPSPMMGKAMRIAMETDVDEAAQEVAEAVFGPAREIASEYDAEIDTAVALGSPARQILDRAGDYDAVIMGSHGGGLQSTLLMGNVASKVSARAPVPVTLVR</sequence>
<evidence type="ECO:0000313" key="6">
    <source>
        <dbReference type="Proteomes" id="UP000296706"/>
    </source>
</evidence>
<dbReference type="PANTHER" id="PTHR46268">
    <property type="entry name" value="STRESS RESPONSE PROTEIN NHAX"/>
    <property type="match status" value="1"/>
</dbReference>
<name>A0A4D6H9H7_9EURY</name>
<organism evidence="5 6">
    <name type="scientific">Halapricum salinum</name>
    <dbReference type="NCBI Taxonomy" id="1457250"/>
    <lineage>
        <taxon>Archaea</taxon>
        <taxon>Methanobacteriati</taxon>
        <taxon>Methanobacteriota</taxon>
        <taxon>Stenosarchaea group</taxon>
        <taxon>Halobacteria</taxon>
        <taxon>Halobacteriales</taxon>
        <taxon>Haloarculaceae</taxon>
        <taxon>Halapricum</taxon>
    </lineage>
</organism>
<keyword evidence="6" id="KW-1185">Reference proteome</keyword>
<comment type="similarity">
    <text evidence="1">Belongs to the universal stress protein A family.</text>
</comment>
<evidence type="ECO:0000313" key="5">
    <source>
        <dbReference type="EMBL" id="QCC50161.1"/>
    </source>
</evidence>
<dbReference type="Proteomes" id="UP000296706">
    <property type="component" value="Chromosome"/>
</dbReference>
<evidence type="ECO:0000259" key="4">
    <source>
        <dbReference type="Pfam" id="PF00582"/>
    </source>
</evidence>
<dbReference type="AlphaFoldDB" id="A0A4D6H9H7"/>
<keyword evidence="3" id="KW-0067">ATP-binding</keyword>
<dbReference type="PANTHER" id="PTHR46268:SF27">
    <property type="entry name" value="UNIVERSAL STRESS PROTEIN RV2623"/>
    <property type="match status" value="1"/>
</dbReference>